<reference evidence="2" key="1">
    <citation type="journal article" date="2021" name="PeerJ">
        <title>Extensive microbial diversity within the chicken gut microbiome revealed by metagenomics and culture.</title>
        <authorList>
            <person name="Gilroy R."/>
            <person name="Ravi A."/>
            <person name="Getino M."/>
            <person name="Pursley I."/>
            <person name="Horton D.L."/>
            <person name="Alikhan N.F."/>
            <person name="Baker D."/>
            <person name="Gharbi K."/>
            <person name="Hall N."/>
            <person name="Watson M."/>
            <person name="Adriaenssens E.M."/>
            <person name="Foster-Nyarko E."/>
            <person name="Jarju S."/>
            <person name="Secka A."/>
            <person name="Antonio M."/>
            <person name="Oren A."/>
            <person name="Chaudhuri R.R."/>
            <person name="La Ragione R."/>
            <person name="Hildebrand F."/>
            <person name="Pallen M.J."/>
        </authorList>
    </citation>
    <scope>NUCLEOTIDE SEQUENCE</scope>
    <source>
        <strain evidence="2">ChiHjej8B7-25341</strain>
    </source>
</reference>
<proteinExistence type="predicted"/>
<keyword evidence="2" id="KW-0347">Helicase</keyword>
<dbReference type="Proteomes" id="UP000823851">
    <property type="component" value="Unassembled WGS sequence"/>
</dbReference>
<dbReference type="CDD" id="cd18785">
    <property type="entry name" value="SF2_C"/>
    <property type="match status" value="1"/>
</dbReference>
<dbReference type="SMART" id="SM00487">
    <property type="entry name" value="DEXDc"/>
    <property type="match status" value="1"/>
</dbReference>
<dbReference type="GO" id="GO:0004386">
    <property type="term" value="F:helicase activity"/>
    <property type="evidence" value="ECO:0007669"/>
    <property type="project" value="UniProtKB-KW"/>
</dbReference>
<dbReference type="CDD" id="cd09126">
    <property type="entry name" value="PLDc_C_DEXD_like"/>
    <property type="match status" value="1"/>
</dbReference>
<evidence type="ECO:0000259" key="1">
    <source>
        <dbReference type="PROSITE" id="PS51192"/>
    </source>
</evidence>
<comment type="caution">
    <text evidence="2">The sequence shown here is derived from an EMBL/GenBank/DDBJ whole genome shotgun (WGS) entry which is preliminary data.</text>
</comment>
<evidence type="ECO:0000313" key="3">
    <source>
        <dbReference type="Proteomes" id="UP000823851"/>
    </source>
</evidence>
<dbReference type="Gene3D" id="3.30.870.10">
    <property type="entry name" value="Endonuclease Chain A"/>
    <property type="match status" value="1"/>
</dbReference>
<accession>A0A9D2R1Z5</accession>
<dbReference type="Pfam" id="PF04851">
    <property type="entry name" value="ResIII"/>
    <property type="match status" value="1"/>
</dbReference>
<dbReference type="InterPro" id="IPR006935">
    <property type="entry name" value="Helicase/UvrB_N"/>
</dbReference>
<gene>
    <name evidence="2" type="ORF">H9912_05580</name>
</gene>
<dbReference type="InterPro" id="IPR050742">
    <property type="entry name" value="Helicase_Restrict-Modif_Enz"/>
</dbReference>
<dbReference type="InterPro" id="IPR027417">
    <property type="entry name" value="P-loop_NTPase"/>
</dbReference>
<name>A0A9D2R1Z5_9FIRM</name>
<dbReference type="InterPro" id="IPR054347">
    <property type="entry name" value="TOTE_primase"/>
</dbReference>
<dbReference type="GO" id="GO:0005829">
    <property type="term" value="C:cytosol"/>
    <property type="evidence" value="ECO:0007669"/>
    <property type="project" value="TreeGrafter"/>
</dbReference>
<dbReference type="CDD" id="cd17926">
    <property type="entry name" value="DEXHc_RE"/>
    <property type="match status" value="1"/>
</dbReference>
<keyword evidence="2" id="KW-0067">ATP-binding</keyword>
<reference evidence="2" key="2">
    <citation type="submission" date="2021-04" db="EMBL/GenBank/DDBJ databases">
        <authorList>
            <person name="Gilroy R."/>
        </authorList>
    </citation>
    <scope>NUCLEOTIDE SEQUENCE</scope>
    <source>
        <strain evidence="2">ChiHjej8B7-25341</strain>
    </source>
</reference>
<protein>
    <submittedName>
        <fullName evidence="2">DEAD/DEAH box helicase family protein</fullName>
    </submittedName>
</protein>
<feature type="domain" description="Helicase ATP-binding" evidence="1">
    <location>
        <begin position="469"/>
        <end position="635"/>
    </location>
</feature>
<dbReference type="PANTHER" id="PTHR47396">
    <property type="entry name" value="TYPE I RESTRICTION ENZYME ECOKI R PROTEIN"/>
    <property type="match status" value="1"/>
</dbReference>
<dbReference type="SUPFAM" id="SSF56024">
    <property type="entry name" value="Phospholipase D/nuclease"/>
    <property type="match status" value="1"/>
</dbReference>
<dbReference type="EMBL" id="DWUW01000155">
    <property type="protein sequence ID" value="HJD31396.1"/>
    <property type="molecule type" value="Genomic_DNA"/>
</dbReference>
<sequence>MNIEAYNLDTLRKLVRNLQKENRELRALLQRANVPCAQSEAFLDTPEKAEDYDSDQGARILRQPVSLDMAKRFYGMFWGREDVFAKRARNGNYYPQCGNRWNSLCPRQAGDSETGKRVSCADCPHTSWIRLKPETILSHLNGYREDGTDVIGVYPLLPDGTCRFLVFDFDNHEKGAEKGDFANTDHSWRDEVDALRLICRQNGIDALVERSRSGRGAHVWIFFRRPVDAAAARNFGFLLLDKGLSAINLKSFHYYDRMYPSQDVSDSLGNLVALPLQGQALKAGNSAFVDENWNAFPDQWGKLFETARLTREDVERLTFRWQTELSGNREASFYADPKKRPKPWNRKEEFVRSDVTGRLHIVLADGVYVDALNLQPRLQNQIRALAAFDNPVFYKNKRLGYSNYYNFSTVYLGEDTEGYIKIPRGLLETLTQKCEQAGIVYDVEDHREKGRPIRVSFRGELREQQKPAAESLLSGDTGVLSAATAFGKTVVCSYLIARRRVNTLILLESTDLISQWEEELNRFLKIDEDAPEYRTKTGRVKKRDSVIGTLKGGRDTLTGIIDIAMIGSLYKKGEFHERLNSYGMVIMDECHHAASATAQEILKKVNARYVYGVSATPVRSDSLEKINFFLLGPVRHKYTALERTAEQGIDYLVYPRYTRTVDFSNKTDTNAAYALISENADRNRQIAEDIRACVNTGRNPVILTRYKEQARLIYGQVQDDADAVFLLYGDQSAKENEEVRRRLKELPPEKTMILIATGQKIGEGFDCPRLDTLMLAAPVSFAGRLEQYVGRLSREYGGKKRVVVYDYIDAHIPVFEGMYRKRLKTYKKIGFRVISDPAMEKQEANAIYDAESFADVFERDLVEADHEIVISSPDLISEKVDRLIRLVKPRQEAGVTVTVITDVPENNVFGNAEYLHALSCRMQAAGIRVLWAEEPAERFAVMDRVLVWHGGVNLLGKEDAWGDGLIRVRDEKAAAELMEMGLAAVQEKIEFCVQ</sequence>
<dbReference type="GO" id="GO:0016787">
    <property type="term" value="F:hydrolase activity"/>
    <property type="evidence" value="ECO:0007669"/>
    <property type="project" value="InterPro"/>
</dbReference>
<dbReference type="PANTHER" id="PTHR47396:SF1">
    <property type="entry name" value="ATP-DEPENDENT HELICASE IRC3-RELATED"/>
    <property type="match status" value="1"/>
</dbReference>
<dbReference type="AlphaFoldDB" id="A0A9D2R1Z5"/>
<dbReference type="GO" id="GO:0005524">
    <property type="term" value="F:ATP binding"/>
    <property type="evidence" value="ECO:0007669"/>
    <property type="project" value="InterPro"/>
</dbReference>
<keyword evidence="2" id="KW-0547">Nucleotide-binding</keyword>
<dbReference type="Gene3D" id="3.40.50.300">
    <property type="entry name" value="P-loop containing nucleotide triphosphate hydrolases"/>
    <property type="match status" value="2"/>
</dbReference>
<keyword evidence="2" id="KW-0378">Hydrolase</keyword>
<dbReference type="Pfam" id="PF22548">
    <property type="entry name" value="AEP-TOTE"/>
    <property type="match status" value="1"/>
</dbReference>
<dbReference type="PROSITE" id="PS51192">
    <property type="entry name" value="HELICASE_ATP_BIND_1"/>
    <property type="match status" value="1"/>
</dbReference>
<dbReference type="InterPro" id="IPR014001">
    <property type="entry name" value="Helicase_ATP-bd"/>
</dbReference>
<dbReference type="SUPFAM" id="SSF52540">
    <property type="entry name" value="P-loop containing nucleoside triphosphate hydrolases"/>
    <property type="match status" value="2"/>
</dbReference>
<dbReference type="GO" id="GO:0003677">
    <property type="term" value="F:DNA binding"/>
    <property type="evidence" value="ECO:0007669"/>
    <property type="project" value="InterPro"/>
</dbReference>
<organism evidence="2 3">
    <name type="scientific">Candidatus Eisenbergiella stercorigallinarum</name>
    <dbReference type="NCBI Taxonomy" id="2838557"/>
    <lineage>
        <taxon>Bacteria</taxon>
        <taxon>Bacillati</taxon>
        <taxon>Bacillota</taxon>
        <taxon>Clostridia</taxon>
        <taxon>Lachnospirales</taxon>
        <taxon>Lachnospiraceae</taxon>
        <taxon>Eisenbergiella</taxon>
    </lineage>
</organism>
<evidence type="ECO:0000313" key="2">
    <source>
        <dbReference type="EMBL" id="HJD31396.1"/>
    </source>
</evidence>